<evidence type="ECO:0000313" key="1">
    <source>
        <dbReference type="EMBL" id="NVF10798.1"/>
    </source>
</evidence>
<name>A0ABX2N821_9FIRM</name>
<organism evidence="1 2">
    <name type="scientific">Anaerococcus faecalis</name>
    <dbReference type="NCBI Taxonomy" id="2742993"/>
    <lineage>
        <taxon>Bacteria</taxon>
        <taxon>Bacillati</taxon>
        <taxon>Bacillota</taxon>
        <taxon>Tissierellia</taxon>
        <taxon>Tissierellales</taxon>
        <taxon>Peptoniphilaceae</taxon>
        <taxon>Anaerococcus</taxon>
    </lineage>
</organism>
<dbReference type="EMBL" id="JABVBA010000002">
    <property type="protein sequence ID" value="NVF10798.1"/>
    <property type="molecule type" value="Genomic_DNA"/>
</dbReference>
<sequence>MMIKQKFDVKLAVEDIDIILELIDWIYKPNQSDVKYSDKKARALNLYKYLMWTKNEIKRGQGGC</sequence>
<keyword evidence="2" id="KW-1185">Reference proteome</keyword>
<evidence type="ECO:0000313" key="2">
    <source>
        <dbReference type="Proteomes" id="UP000540919"/>
    </source>
</evidence>
<comment type="caution">
    <text evidence="1">The sequence shown here is derived from an EMBL/GenBank/DDBJ whole genome shotgun (WGS) entry which is preliminary data.</text>
</comment>
<reference evidence="1 2" key="1">
    <citation type="submission" date="2020-06" db="EMBL/GenBank/DDBJ databases">
        <title>Anaerococcus sp. nov., isolated form swine feces.</title>
        <authorList>
            <person name="Yu S."/>
        </authorList>
    </citation>
    <scope>NUCLEOTIDE SEQUENCE [LARGE SCALE GENOMIC DNA]</scope>
    <source>
        <strain evidence="1 2">AGMB00486</strain>
    </source>
</reference>
<dbReference type="RefSeq" id="WP_176269417.1">
    <property type="nucleotide sequence ID" value="NZ_JABVBA010000002.1"/>
</dbReference>
<accession>A0ABX2N821</accession>
<dbReference type="Proteomes" id="UP000540919">
    <property type="component" value="Unassembled WGS sequence"/>
</dbReference>
<protein>
    <submittedName>
        <fullName evidence="1">Uncharacterized protein</fullName>
    </submittedName>
</protein>
<proteinExistence type="predicted"/>
<gene>
    <name evidence="1" type="ORF">HV819_02135</name>
</gene>